<dbReference type="PROSITE" id="PS00134">
    <property type="entry name" value="TRYPSIN_HIS"/>
    <property type="match status" value="1"/>
</dbReference>
<dbReference type="InterPro" id="IPR043504">
    <property type="entry name" value="Peptidase_S1_PA_chymotrypsin"/>
</dbReference>
<keyword evidence="2" id="KW-0964">Secreted</keyword>
<dbReference type="CDD" id="cd00190">
    <property type="entry name" value="Tryp_SPc"/>
    <property type="match status" value="1"/>
</dbReference>
<evidence type="ECO:0000256" key="2">
    <source>
        <dbReference type="ARBA" id="ARBA00022525"/>
    </source>
</evidence>
<gene>
    <name evidence="7" type="ORF">OTU49_003250</name>
</gene>
<organism evidence="7 8">
    <name type="scientific">Cherax quadricarinatus</name>
    <name type="common">Australian red claw crayfish</name>
    <dbReference type="NCBI Taxonomy" id="27406"/>
    <lineage>
        <taxon>Eukaryota</taxon>
        <taxon>Metazoa</taxon>
        <taxon>Ecdysozoa</taxon>
        <taxon>Arthropoda</taxon>
        <taxon>Crustacea</taxon>
        <taxon>Multicrustacea</taxon>
        <taxon>Malacostraca</taxon>
        <taxon>Eumalacostraca</taxon>
        <taxon>Eucarida</taxon>
        <taxon>Decapoda</taxon>
        <taxon>Pleocyemata</taxon>
        <taxon>Astacidea</taxon>
        <taxon>Parastacoidea</taxon>
        <taxon>Parastacidae</taxon>
        <taxon>Cherax</taxon>
    </lineage>
</organism>
<dbReference type="GO" id="GO:0005576">
    <property type="term" value="C:extracellular region"/>
    <property type="evidence" value="ECO:0007669"/>
    <property type="project" value="UniProtKB-SubCell"/>
</dbReference>
<dbReference type="SMART" id="SM00020">
    <property type="entry name" value="Tryp_SPc"/>
    <property type="match status" value="1"/>
</dbReference>
<dbReference type="PANTHER" id="PTHR24252:SF7">
    <property type="entry name" value="HYALIN"/>
    <property type="match status" value="1"/>
</dbReference>
<dbReference type="AlphaFoldDB" id="A0AAW0XA02"/>
<dbReference type="PANTHER" id="PTHR24252">
    <property type="entry name" value="ACROSIN-RELATED"/>
    <property type="match status" value="1"/>
</dbReference>
<keyword evidence="3" id="KW-1015">Disulfide bond</keyword>
<dbReference type="GO" id="GO:0016485">
    <property type="term" value="P:protein processing"/>
    <property type="evidence" value="ECO:0007669"/>
    <property type="project" value="UniProtKB-ARBA"/>
</dbReference>
<dbReference type="InterPro" id="IPR001314">
    <property type="entry name" value="Peptidase_S1A"/>
</dbReference>
<reference evidence="7 8" key="1">
    <citation type="journal article" date="2024" name="BMC Genomics">
        <title>Genome assembly of redclaw crayfish (Cherax quadricarinatus) provides insights into its immune adaptation and hypoxia tolerance.</title>
        <authorList>
            <person name="Liu Z."/>
            <person name="Zheng J."/>
            <person name="Li H."/>
            <person name="Fang K."/>
            <person name="Wang S."/>
            <person name="He J."/>
            <person name="Zhou D."/>
            <person name="Weng S."/>
            <person name="Chi M."/>
            <person name="Gu Z."/>
            <person name="He J."/>
            <person name="Li F."/>
            <person name="Wang M."/>
        </authorList>
    </citation>
    <scope>NUCLEOTIDE SEQUENCE [LARGE SCALE GENOMIC DNA]</scope>
    <source>
        <strain evidence="7">ZL_2023a</strain>
    </source>
</reference>
<dbReference type="InterPro" id="IPR009003">
    <property type="entry name" value="Peptidase_S1_PA"/>
</dbReference>
<feature type="signal peptide" evidence="5">
    <location>
        <begin position="1"/>
        <end position="21"/>
    </location>
</feature>
<dbReference type="EMBL" id="JARKIK010000035">
    <property type="protein sequence ID" value="KAK8739895.1"/>
    <property type="molecule type" value="Genomic_DNA"/>
</dbReference>
<dbReference type="PRINTS" id="PR00722">
    <property type="entry name" value="CHYMOTRYPSIN"/>
</dbReference>
<name>A0AAW0XA02_CHEQU</name>
<comment type="subcellular location">
    <subcellularLocation>
        <location evidence="1">Secreted</location>
    </subcellularLocation>
</comment>
<evidence type="ECO:0000313" key="7">
    <source>
        <dbReference type="EMBL" id="KAK8739895.1"/>
    </source>
</evidence>
<keyword evidence="4" id="KW-0378">Hydrolase</keyword>
<evidence type="ECO:0000256" key="3">
    <source>
        <dbReference type="ARBA" id="ARBA00023157"/>
    </source>
</evidence>
<dbReference type="FunFam" id="2.40.10.10:FF:000047">
    <property type="entry name" value="Trypsin eta"/>
    <property type="match status" value="1"/>
</dbReference>
<keyword evidence="8" id="KW-1185">Reference proteome</keyword>
<dbReference type="GO" id="GO:0004252">
    <property type="term" value="F:serine-type endopeptidase activity"/>
    <property type="evidence" value="ECO:0007669"/>
    <property type="project" value="InterPro"/>
</dbReference>
<feature type="domain" description="Peptidase S1" evidence="6">
    <location>
        <begin position="37"/>
        <end position="272"/>
    </location>
</feature>
<keyword evidence="5" id="KW-0732">Signal</keyword>
<comment type="caution">
    <text evidence="7">The sequence shown here is derived from an EMBL/GenBank/DDBJ whole genome shotgun (WGS) entry which is preliminary data.</text>
</comment>
<dbReference type="InterPro" id="IPR033116">
    <property type="entry name" value="TRYPSIN_SER"/>
</dbReference>
<dbReference type="Proteomes" id="UP001445076">
    <property type="component" value="Unassembled WGS sequence"/>
</dbReference>
<dbReference type="PROSITE" id="PS00135">
    <property type="entry name" value="TRYPSIN_SER"/>
    <property type="match status" value="1"/>
</dbReference>
<protein>
    <recommendedName>
        <fullName evidence="6">Peptidase S1 domain-containing protein</fullName>
    </recommendedName>
</protein>
<keyword evidence="4" id="KW-0645">Protease</keyword>
<feature type="non-terminal residue" evidence="7">
    <location>
        <position position="1"/>
    </location>
</feature>
<dbReference type="InterPro" id="IPR018114">
    <property type="entry name" value="TRYPSIN_HIS"/>
</dbReference>
<proteinExistence type="predicted"/>
<sequence>TNITLIMKTLVICLLLVGALAAPSLRFRSRLPRKPTVVGGTNVTLGELPYQISLQDISFGFPYHFCGASIKSELWLLTAAHCVDEIDTELPDYVQAVAGDVNQVINEGTEQEFILAKIIIHEEYDGFTISNDIALLELSSPFQLNDYVQPIELPPPEHVSTGTCVVSGFGATTEGGDPSEILQKVSLPVWSDSDCKKAYEGEIEDGMFCAGVTEGGHDACGGDSGGPLACDDLGTRYLAGLVSWGFGCGRPDFPGVYTKVSHYIDWINSNSA</sequence>
<evidence type="ECO:0000256" key="4">
    <source>
        <dbReference type="RuleBase" id="RU363034"/>
    </source>
</evidence>
<evidence type="ECO:0000256" key="1">
    <source>
        <dbReference type="ARBA" id="ARBA00004613"/>
    </source>
</evidence>
<keyword evidence="4" id="KW-0720">Serine protease</keyword>
<dbReference type="SUPFAM" id="SSF50494">
    <property type="entry name" value="Trypsin-like serine proteases"/>
    <property type="match status" value="1"/>
</dbReference>
<accession>A0AAW0XA02</accession>
<dbReference type="PROSITE" id="PS50240">
    <property type="entry name" value="TRYPSIN_DOM"/>
    <property type="match status" value="1"/>
</dbReference>
<feature type="chain" id="PRO_5043743639" description="Peptidase S1 domain-containing protein" evidence="5">
    <location>
        <begin position="22"/>
        <end position="272"/>
    </location>
</feature>
<dbReference type="Pfam" id="PF00089">
    <property type="entry name" value="Trypsin"/>
    <property type="match status" value="1"/>
</dbReference>
<evidence type="ECO:0000313" key="8">
    <source>
        <dbReference type="Proteomes" id="UP001445076"/>
    </source>
</evidence>
<evidence type="ECO:0000256" key="5">
    <source>
        <dbReference type="SAM" id="SignalP"/>
    </source>
</evidence>
<dbReference type="InterPro" id="IPR001254">
    <property type="entry name" value="Trypsin_dom"/>
</dbReference>
<evidence type="ECO:0000259" key="6">
    <source>
        <dbReference type="PROSITE" id="PS50240"/>
    </source>
</evidence>
<dbReference type="Gene3D" id="2.40.10.10">
    <property type="entry name" value="Trypsin-like serine proteases"/>
    <property type="match status" value="2"/>
</dbReference>